<evidence type="ECO:0000259" key="7">
    <source>
        <dbReference type="Pfam" id="PF03948"/>
    </source>
</evidence>
<dbReference type="InterPro" id="IPR036935">
    <property type="entry name" value="Ribosomal_bL9_N_sf"/>
</dbReference>
<dbReference type="Gene3D" id="3.10.430.100">
    <property type="entry name" value="Ribosomal protein L9, C-terminal domain"/>
    <property type="match status" value="1"/>
</dbReference>
<dbReference type="EMBL" id="UINC01001310">
    <property type="protein sequence ID" value="SUZ77271.1"/>
    <property type="molecule type" value="Genomic_DNA"/>
</dbReference>
<evidence type="ECO:0008006" key="9">
    <source>
        <dbReference type="Google" id="ProtNLM"/>
    </source>
</evidence>
<dbReference type="GO" id="GO:0003735">
    <property type="term" value="F:structural constituent of ribosome"/>
    <property type="evidence" value="ECO:0007669"/>
    <property type="project" value="InterPro"/>
</dbReference>
<keyword evidence="3" id="KW-0694">RNA-binding</keyword>
<dbReference type="GO" id="GO:0005840">
    <property type="term" value="C:ribosome"/>
    <property type="evidence" value="ECO:0007669"/>
    <property type="project" value="UniProtKB-KW"/>
</dbReference>
<feature type="domain" description="Ribosomal protein L9" evidence="6">
    <location>
        <begin position="1"/>
        <end position="46"/>
    </location>
</feature>
<evidence type="ECO:0000256" key="5">
    <source>
        <dbReference type="ARBA" id="ARBA00023274"/>
    </source>
</evidence>
<dbReference type="Gene3D" id="3.40.5.10">
    <property type="entry name" value="Ribosomal protein L9, N-terminal domain"/>
    <property type="match status" value="1"/>
</dbReference>
<dbReference type="SUPFAM" id="SSF55658">
    <property type="entry name" value="L9 N-domain-like"/>
    <property type="match status" value="1"/>
</dbReference>
<dbReference type="SUPFAM" id="SSF55653">
    <property type="entry name" value="Ribosomal protein L9 C-domain"/>
    <property type="match status" value="1"/>
</dbReference>
<dbReference type="InterPro" id="IPR036791">
    <property type="entry name" value="Ribosomal_bL9_C_sf"/>
</dbReference>
<dbReference type="Pfam" id="PF03948">
    <property type="entry name" value="Ribosomal_L9_C"/>
    <property type="match status" value="1"/>
</dbReference>
<dbReference type="GO" id="GO:0006412">
    <property type="term" value="P:translation"/>
    <property type="evidence" value="ECO:0007669"/>
    <property type="project" value="InterPro"/>
</dbReference>
<dbReference type="AlphaFoldDB" id="A0A381QD70"/>
<comment type="similarity">
    <text evidence="1">Belongs to the bacterial ribosomal protein bL9 family.</text>
</comment>
<dbReference type="HAMAP" id="MF_00503">
    <property type="entry name" value="Ribosomal_bL9"/>
    <property type="match status" value="1"/>
</dbReference>
<evidence type="ECO:0000256" key="4">
    <source>
        <dbReference type="ARBA" id="ARBA00022980"/>
    </source>
</evidence>
<sequence>MQIILREHVDNLGRRGEIVEVANGYARNCLIPQKLALLVTDNNRRQIEREREAAEIRDAEERQVAEALAEKISLVDCVVSRKVGEQDVLYGSVTTADVAECLREFKIEKRKIQLSEPIKTLGEFTVSVKIHRDVTAEVKLKVVKEEES</sequence>
<dbReference type="InterPro" id="IPR009027">
    <property type="entry name" value="Ribosomal_bL9/RNase_H1_N"/>
</dbReference>
<accession>A0A381QD70</accession>
<evidence type="ECO:0000313" key="8">
    <source>
        <dbReference type="EMBL" id="SUZ77271.1"/>
    </source>
</evidence>
<keyword evidence="4" id="KW-0689">Ribosomal protein</keyword>
<evidence type="ECO:0000259" key="6">
    <source>
        <dbReference type="Pfam" id="PF01281"/>
    </source>
</evidence>
<evidence type="ECO:0000256" key="1">
    <source>
        <dbReference type="ARBA" id="ARBA00010605"/>
    </source>
</evidence>
<name>A0A381QD70_9ZZZZ</name>
<evidence type="ECO:0000256" key="2">
    <source>
        <dbReference type="ARBA" id="ARBA00022730"/>
    </source>
</evidence>
<dbReference type="InterPro" id="IPR020069">
    <property type="entry name" value="Ribosomal_bL9_C"/>
</dbReference>
<dbReference type="InterPro" id="IPR000244">
    <property type="entry name" value="Ribosomal_bL9"/>
</dbReference>
<dbReference type="PANTHER" id="PTHR21368">
    <property type="entry name" value="50S RIBOSOMAL PROTEIN L9"/>
    <property type="match status" value="1"/>
</dbReference>
<reference evidence="8" key="1">
    <citation type="submission" date="2018-05" db="EMBL/GenBank/DDBJ databases">
        <authorList>
            <person name="Lanie J.A."/>
            <person name="Ng W.-L."/>
            <person name="Kazmierczak K.M."/>
            <person name="Andrzejewski T.M."/>
            <person name="Davidsen T.M."/>
            <person name="Wayne K.J."/>
            <person name="Tettelin H."/>
            <person name="Glass J.I."/>
            <person name="Rusch D."/>
            <person name="Podicherti R."/>
            <person name="Tsui H.-C.T."/>
            <person name="Winkler M.E."/>
        </authorList>
    </citation>
    <scope>NUCLEOTIDE SEQUENCE</scope>
</reference>
<dbReference type="NCBIfam" id="TIGR00158">
    <property type="entry name" value="L9"/>
    <property type="match status" value="1"/>
</dbReference>
<protein>
    <recommendedName>
        <fullName evidence="9">Ribosomal protein L9 domain-containing protein</fullName>
    </recommendedName>
</protein>
<dbReference type="Pfam" id="PF01281">
    <property type="entry name" value="Ribosomal_L9_N"/>
    <property type="match status" value="1"/>
</dbReference>
<feature type="domain" description="Large ribosomal subunit protein bL9 C-terminal" evidence="7">
    <location>
        <begin position="65"/>
        <end position="143"/>
    </location>
</feature>
<dbReference type="InterPro" id="IPR020070">
    <property type="entry name" value="Ribosomal_bL9_N"/>
</dbReference>
<dbReference type="GO" id="GO:1990904">
    <property type="term" value="C:ribonucleoprotein complex"/>
    <property type="evidence" value="ECO:0007669"/>
    <property type="project" value="UniProtKB-KW"/>
</dbReference>
<organism evidence="8">
    <name type="scientific">marine metagenome</name>
    <dbReference type="NCBI Taxonomy" id="408172"/>
    <lineage>
        <taxon>unclassified sequences</taxon>
        <taxon>metagenomes</taxon>
        <taxon>ecological metagenomes</taxon>
    </lineage>
</organism>
<proteinExistence type="inferred from homology"/>
<dbReference type="GO" id="GO:0019843">
    <property type="term" value="F:rRNA binding"/>
    <property type="evidence" value="ECO:0007669"/>
    <property type="project" value="UniProtKB-KW"/>
</dbReference>
<dbReference type="InterPro" id="IPR020594">
    <property type="entry name" value="Ribosomal_bL9_bac/chp"/>
</dbReference>
<keyword evidence="2" id="KW-0699">rRNA-binding</keyword>
<evidence type="ECO:0000256" key="3">
    <source>
        <dbReference type="ARBA" id="ARBA00022884"/>
    </source>
</evidence>
<gene>
    <name evidence="8" type="ORF">METZ01_LOCUS30125</name>
</gene>
<keyword evidence="5" id="KW-0687">Ribonucleoprotein</keyword>